<dbReference type="NCBIfam" id="TIGR03236">
    <property type="entry name" value="dnd_assoc_1"/>
    <property type="match status" value="1"/>
</dbReference>
<organism evidence="2 3">
    <name type="scientific">Acinetobacter tandoii</name>
    <dbReference type="NCBI Taxonomy" id="202954"/>
    <lineage>
        <taxon>Bacteria</taxon>
        <taxon>Pseudomonadati</taxon>
        <taxon>Pseudomonadota</taxon>
        <taxon>Gammaproteobacteria</taxon>
        <taxon>Moraxellales</taxon>
        <taxon>Moraxellaceae</taxon>
        <taxon>Acinetobacter</taxon>
    </lineage>
</organism>
<accession>A0A5N4WK93</accession>
<keyword evidence="1" id="KW-0472">Membrane</keyword>
<dbReference type="EMBL" id="VXLD01000003">
    <property type="protein sequence ID" value="KAB1856768.1"/>
    <property type="molecule type" value="Genomic_DNA"/>
</dbReference>
<gene>
    <name evidence="2" type="primary">dptG</name>
    <name evidence="2" type="ORF">F4W09_07245</name>
</gene>
<dbReference type="AlphaFoldDB" id="A0A5N4WK93"/>
<dbReference type="Proteomes" id="UP000325788">
    <property type="component" value="Unassembled WGS sequence"/>
</dbReference>
<sequence>MQDIVSLCDTPSYFYNNLSRVLNLYVFIFVSSATTKLSQK</sequence>
<keyword evidence="1" id="KW-1133">Transmembrane helix</keyword>
<reference evidence="2 3" key="1">
    <citation type="submission" date="2019-09" db="EMBL/GenBank/DDBJ databases">
        <title>Draft genome sequence of Acinetobacter tandoii W4-4-4 isolated from environmental water sample.</title>
        <authorList>
            <person name="Wee S.K."/>
            <person name="Yan B."/>
            <person name="Mustaffa S.B."/>
            <person name="Yap E.P.H."/>
        </authorList>
    </citation>
    <scope>NUCLEOTIDE SEQUENCE [LARGE SCALE GENOMIC DNA]</scope>
    <source>
        <strain evidence="2 3">W4-4-4</strain>
    </source>
</reference>
<name>A0A5N4WK93_9GAMM</name>
<proteinExistence type="predicted"/>
<feature type="transmembrane region" description="Helical" evidence="1">
    <location>
        <begin position="20"/>
        <end position="38"/>
    </location>
</feature>
<comment type="caution">
    <text evidence="2">The sequence shown here is derived from an EMBL/GenBank/DDBJ whole genome shotgun (WGS) entry which is preliminary data.</text>
</comment>
<evidence type="ECO:0000313" key="3">
    <source>
        <dbReference type="Proteomes" id="UP000325788"/>
    </source>
</evidence>
<keyword evidence="1" id="KW-0812">Transmembrane</keyword>
<evidence type="ECO:0000313" key="2">
    <source>
        <dbReference type="EMBL" id="KAB1856768.1"/>
    </source>
</evidence>
<protein>
    <submittedName>
        <fullName evidence="2">DNA phosphorothioation-dependent restriction protein DptG</fullName>
    </submittedName>
</protein>
<dbReference type="InterPro" id="IPR017645">
    <property type="entry name" value="Dnd_assoc_1"/>
</dbReference>
<evidence type="ECO:0000256" key="1">
    <source>
        <dbReference type="SAM" id="Phobius"/>
    </source>
</evidence>